<feature type="binding site" evidence="2">
    <location>
        <position position="8"/>
    </location>
    <ligand>
        <name>Zn(2+)</name>
        <dbReference type="ChEBI" id="CHEBI:29105"/>
        <label>2</label>
    </ligand>
</feature>
<reference evidence="3 4" key="1">
    <citation type="submission" date="2020-08" db="EMBL/GenBank/DDBJ databases">
        <title>Whole genome shotgun sequence of Actinocatenispora thailandica NBRC 105041.</title>
        <authorList>
            <person name="Komaki H."/>
            <person name="Tamura T."/>
        </authorList>
    </citation>
    <scope>NUCLEOTIDE SEQUENCE [LARGE SCALE GENOMIC DNA]</scope>
    <source>
        <strain evidence="3 4">NBRC 105041</strain>
    </source>
</reference>
<feature type="active site" description="Nucleophile" evidence="1">
    <location>
        <position position="115"/>
    </location>
</feature>
<dbReference type="InterPro" id="IPR036177">
    <property type="entry name" value="Peptidase_M55_sf"/>
</dbReference>
<protein>
    <submittedName>
        <fullName evidence="3">D-aminopeptidase</fullName>
    </submittedName>
</protein>
<dbReference type="PIRSF" id="PIRSF015853">
    <property type="entry name" value="Pep_DppA"/>
    <property type="match status" value="1"/>
</dbReference>
<organism evidence="3 4">
    <name type="scientific">Actinocatenispora thailandica</name>
    <dbReference type="NCBI Taxonomy" id="227318"/>
    <lineage>
        <taxon>Bacteria</taxon>
        <taxon>Bacillati</taxon>
        <taxon>Actinomycetota</taxon>
        <taxon>Actinomycetes</taxon>
        <taxon>Micromonosporales</taxon>
        <taxon>Micromonosporaceae</taxon>
        <taxon>Actinocatenispora</taxon>
    </lineage>
</organism>
<dbReference type="InterPro" id="IPR007035">
    <property type="entry name" value="Peptidase_M55"/>
</dbReference>
<gene>
    <name evidence="3" type="primary">dppA</name>
    <name evidence="3" type="ORF">Athai_25400</name>
</gene>
<dbReference type="Pfam" id="PF04951">
    <property type="entry name" value="Peptidase_M55"/>
    <property type="match status" value="1"/>
</dbReference>
<dbReference type="GO" id="GO:0046872">
    <property type="term" value="F:metal ion binding"/>
    <property type="evidence" value="ECO:0007669"/>
    <property type="project" value="UniProtKB-KW"/>
</dbReference>
<dbReference type="Gene3D" id="3.30.1360.130">
    <property type="entry name" value="Dipeptide transport protein"/>
    <property type="match status" value="1"/>
</dbReference>
<keyword evidence="2" id="KW-0479">Metal-binding</keyword>
<feature type="binding site" evidence="2">
    <location>
        <position position="8"/>
    </location>
    <ligand>
        <name>Zn(2+)</name>
        <dbReference type="ChEBI" id="CHEBI:29105"/>
        <label>1</label>
    </ligand>
</feature>
<dbReference type="RefSeq" id="WP_203961657.1">
    <property type="nucleotide sequence ID" value="NZ_AP023355.1"/>
</dbReference>
<keyword evidence="2" id="KW-0862">Zinc</keyword>
<dbReference type="AlphaFoldDB" id="A0A7R7DNU8"/>
<dbReference type="SUPFAM" id="SSF63992">
    <property type="entry name" value="Dipeptide transport protein"/>
    <property type="match status" value="1"/>
</dbReference>
<feature type="binding site" evidence="2">
    <location>
        <position position="104"/>
    </location>
    <ligand>
        <name>Zn(2+)</name>
        <dbReference type="ChEBI" id="CHEBI:29105"/>
        <label>2</label>
    </ligand>
</feature>
<evidence type="ECO:0000256" key="1">
    <source>
        <dbReference type="PIRSR" id="PIRSR015853-1"/>
    </source>
</evidence>
<dbReference type="Gene3D" id="3.40.50.10780">
    <property type="entry name" value="Dipeptide transport protein"/>
    <property type="match status" value="1"/>
</dbReference>
<evidence type="ECO:0000256" key="2">
    <source>
        <dbReference type="PIRSR" id="PIRSR015853-2"/>
    </source>
</evidence>
<evidence type="ECO:0000313" key="3">
    <source>
        <dbReference type="EMBL" id="BCJ35037.1"/>
    </source>
</evidence>
<evidence type="ECO:0000313" key="4">
    <source>
        <dbReference type="Proteomes" id="UP000611640"/>
    </source>
</evidence>
<dbReference type="EMBL" id="AP023355">
    <property type="protein sequence ID" value="BCJ35037.1"/>
    <property type="molecule type" value="Genomic_DNA"/>
</dbReference>
<feature type="binding site" evidence="2">
    <location>
        <position position="10"/>
    </location>
    <ligand>
        <name>Zn(2+)</name>
        <dbReference type="ChEBI" id="CHEBI:29105"/>
        <label>1</label>
    </ligand>
</feature>
<dbReference type="InterPro" id="IPR027476">
    <property type="entry name" value="DppA_N"/>
</dbReference>
<dbReference type="CDD" id="cd08663">
    <property type="entry name" value="DAP_dppA_1"/>
    <property type="match status" value="1"/>
</dbReference>
<sequence>MKVYVSVDLEGVSGIVDWAQCTRGGEDYELGRRLALAEVNAAIEGAQAAGATEILVNDAHSVMRNLAPDQLAGHASYLSGRFKPGYMMQGLDGSFDAVLYLGYHAAMPTAGILSHTYNPGAILDVRINGTMAGESGVNALVAQHHGVPVAVVTGDQYVGPEAAPFCPGIRAAVVKQSVSRSAATNLHPERARALIAEQVTAALRELAALTAPRIELPVTVEVDLATPDMAEQASWIRSVRRTGGNTVRFTDDDPLRAFRTFMTVVFLTRSLVESR</sequence>
<dbReference type="Proteomes" id="UP000611640">
    <property type="component" value="Chromosome"/>
</dbReference>
<keyword evidence="4" id="KW-1185">Reference proteome</keyword>
<feature type="binding site" evidence="2">
    <location>
        <position position="134"/>
    </location>
    <ligand>
        <name>Zn(2+)</name>
        <dbReference type="ChEBI" id="CHEBI:29105"/>
        <label>2</label>
    </ligand>
</feature>
<name>A0A7R7DNU8_9ACTN</name>
<proteinExistence type="predicted"/>
<dbReference type="KEGG" id="atl:Athai_25400"/>
<accession>A0A7R7DNU8</accession>
<feature type="binding site" evidence="2">
    <location>
        <position position="60"/>
    </location>
    <ligand>
        <name>Zn(2+)</name>
        <dbReference type="ChEBI" id="CHEBI:29105"/>
        <label>2</label>
    </ligand>
</feature>